<feature type="compositionally biased region" description="Basic residues" evidence="8">
    <location>
        <begin position="123"/>
        <end position="133"/>
    </location>
</feature>
<feature type="compositionally biased region" description="Basic and acidic residues" evidence="8">
    <location>
        <begin position="740"/>
        <end position="761"/>
    </location>
</feature>
<keyword evidence="6 7" id="KW-0175">Coiled coil</keyword>
<evidence type="ECO:0000313" key="10">
    <source>
        <dbReference type="Proteomes" id="UP000011777"/>
    </source>
</evidence>
<feature type="region of interest" description="Disordered" evidence="8">
    <location>
        <begin position="1020"/>
        <end position="1128"/>
    </location>
</feature>
<feature type="region of interest" description="Disordered" evidence="8">
    <location>
        <begin position="504"/>
        <end position="531"/>
    </location>
</feature>
<feature type="compositionally biased region" description="Low complexity" evidence="8">
    <location>
        <begin position="504"/>
        <end position="530"/>
    </location>
</feature>
<evidence type="ECO:0000256" key="6">
    <source>
        <dbReference type="ARBA" id="ARBA00023054"/>
    </source>
</evidence>
<feature type="compositionally biased region" description="Low complexity" evidence="8">
    <location>
        <begin position="1083"/>
        <end position="1100"/>
    </location>
</feature>
<feature type="compositionally biased region" description="Acidic residues" evidence="8">
    <location>
        <begin position="107"/>
        <end position="120"/>
    </location>
</feature>
<keyword evidence="4 7" id="KW-0963">Cytoplasm</keyword>
<feature type="region of interest" description="Disordered" evidence="8">
    <location>
        <begin position="105"/>
        <end position="169"/>
    </location>
</feature>
<keyword evidence="10" id="KW-1185">Reference proteome</keyword>
<feature type="region of interest" description="Disordered" evidence="8">
    <location>
        <begin position="309"/>
        <end position="355"/>
    </location>
</feature>
<feature type="region of interest" description="Disordered" evidence="8">
    <location>
        <begin position="981"/>
        <end position="1006"/>
    </location>
</feature>
<feature type="region of interest" description="Disordered" evidence="8">
    <location>
        <begin position="632"/>
        <end position="699"/>
    </location>
</feature>
<dbReference type="eggNOG" id="ENOG502QSSK">
    <property type="taxonomic scope" value="Eukaryota"/>
</dbReference>
<protein>
    <recommendedName>
        <fullName evidence="3 7">Stress response protein NST1</fullName>
    </recommendedName>
</protein>
<feature type="compositionally biased region" description="Acidic residues" evidence="8">
    <location>
        <begin position="633"/>
        <end position="696"/>
    </location>
</feature>
<feature type="region of interest" description="Disordered" evidence="8">
    <location>
        <begin position="26"/>
        <end position="89"/>
    </location>
</feature>
<comment type="caution">
    <text evidence="9">The sequence shown here is derived from an EMBL/GenBank/DDBJ whole genome shotgun (WGS) entry which is preliminary data.</text>
</comment>
<keyword evidence="5 7" id="KW-0346">Stress response</keyword>
<feature type="compositionally biased region" description="Low complexity" evidence="8">
    <location>
        <begin position="1372"/>
        <end position="1385"/>
    </location>
</feature>
<feature type="compositionally biased region" description="Basic residues" evidence="8">
    <location>
        <begin position="54"/>
        <end position="66"/>
    </location>
</feature>
<feature type="region of interest" description="Disordered" evidence="8">
    <location>
        <begin position="740"/>
        <end position="919"/>
    </location>
</feature>
<comment type="similarity">
    <text evidence="2 7">Belongs to the NST1 family.</text>
</comment>
<feature type="compositionally biased region" description="Basic and acidic residues" evidence="8">
    <location>
        <begin position="770"/>
        <end position="911"/>
    </location>
</feature>
<accession>M3J590</accession>
<evidence type="ECO:0000256" key="3">
    <source>
        <dbReference type="ARBA" id="ARBA00020733"/>
    </source>
</evidence>
<dbReference type="Pfam" id="PF13945">
    <property type="entry name" value="NST1"/>
    <property type="match status" value="2"/>
</dbReference>
<dbReference type="InterPro" id="IPR025279">
    <property type="entry name" value="NST1"/>
</dbReference>
<dbReference type="STRING" id="1245528.M3J590"/>
<feature type="compositionally biased region" description="Polar residues" evidence="8">
    <location>
        <begin position="1020"/>
        <end position="1045"/>
    </location>
</feature>
<evidence type="ECO:0000256" key="7">
    <source>
        <dbReference type="RuleBase" id="RU049441"/>
    </source>
</evidence>
<feature type="compositionally biased region" description="Polar residues" evidence="8">
    <location>
        <begin position="1055"/>
        <end position="1071"/>
    </location>
</feature>
<comment type="function">
    <text evidence="7">May act as a negative regulator of salt tolerance.</text>
</comment>
<feature type="compositionally biased region" description="Polar residues" evidence="8">
    <location>
        <begin position="151"/>
        <end position="169"/>
    </location>
</feature>
<dbReference type="Proteomes" id="UP000011777">
    <property type="component" value="Unassembled WGS sequence"/>
</dbReference>
<dbReference type="EMBL" id="AOGT01001677">
    <property type="protein sequence ID" value="EMG47208.1"/>
    <property type="molecule type" value="Genomic_DNA"/>
</dbReference>
<feature type="compositionally biased region" description="Low complexity" evidence="8">
    <location>
        <begin position="344"/>
        <end position="355"/>
    </location>
</feature>
<dbReference type="OMA" id="SCACKYC"/>
<dbReference type="OrthoDB" id="21629at2759"/>
<comment type="subcellular location">
    <subcellularLocation>
        <location evidence="1 7">Cytoplasm</location>
    </subcellularLocation>
</comment>
<dbReference type="HOGENOM" id="CLU_003284_0_0_1"/>
<sequence length="1392" mass="157338">MSDLMDRVEGSSTKFKLGDNIHFEISSSSSAKNQQQQQPSVSKVTSHYETTNSNKKKKKKHKKKSKAVSPSTIHAHLNHPEDDYPTSRVIKQAPNGDVIVESLDHEDHDEDDEEEDDDEEYHNHHHQHQHHHHDHGECELHSHNHQRRKSSSATTSVNKPSTSSTNLWDSASIEEQERLKEFWESLGESKKLELVRIDKDSIMKMFKSETRQHLQQLSLSSSSQSNNNSSSNNNNSGTSNGSGSGGNNGCTCKYCGRRNNIIEEELESIYDNHFDDIIDFIHEVRDINDLNALPGLLFGGFHMLEEERRLQKRQQQAQQHPVISTSNESTKKQQSPPPPPPPQATQLQQEQQQVQNEMKVHFIQEQMEKFKSHIEKLATLSNQPNDPSSSTSSSAEIHLRASFDESEITNNGNATMATQVFDKLLDPKLFEALENMDLDKMKEFANLDPNKSSSASTTSNTNNVHILEKATSLREIVRDLNNVDRANLQKGMTHVSNMNKFFSNISNLNNNNQKPSANNPSDISSSTSTSVNKLDDQLSNFAEDLLKNDGNSFIGMMEALSESRSAREELVKEAPSQKNASTTIYKTSASKYAWIDEDDKVEIEVHTCNNPHHHHHHPHGKEVHEHNPRFEEFNDDDEEDEDDDEEEDEDDDEYDEDDEDDYDDEDDEEEYDDEEDEDEEEDEEEDASDTESEISEEEKMQEIRRLFLIQVIKLFQERLKNAYKEKLSQDRTQKLIEELEAEENAKKERELKKLKQKEKAKEKKRLQQLAKEEERKRKEEELKQKEEEQRLQKEKLKAEQKKRKEEQKLKREEEKKKRIEELKRKEEEHRKKVEAQQKREEEAKKLKEERKRKAEEERKQKEEEKKQKELLRKQKEAEKRQKELLLKKQQQEQEEEELRRKEEQEEAERLRKQSTQFTDDVDLVKQIEQEATKLSNMSSIDGTNQQLLNHLYPGSIPTTPSSAGFPTLTGGGPAHLLNQAQPYQQQQQQPVQPQLQSSLASAQRPAQQFQYSSEFIPTGFQNNPSLLNQPIMNSSPQPGNLNMLNGSAVGPSLAGGNNLSPWSSKSRLNSLSNINQPQPPQQAPAQQQQQQQPFSQFIPQGTSAVLPTDVGSSATTNSGSGAGGAPPAGGNFSPFNAFSDPLSADTFMSTPVSGNSNIWMNSSKPSASGVGVVPSNGSATSRNNSIWSNETTPMLNTAANGGVGSGIWNNNNNVGLNGTEIELIQSATFNCFQILQNSGQLEFGVAPLVKIFQNVKSILNRPTLSINQYLSCFIGTSSIYQFNLKYDDFGNVSHIKAGLLSNNNNGLPRTSPPLPQPPQSTQNQVPTIPPQNHVVNLPPGFNSSPPGLFNETIAGNNPPSFLAPIGELTSTTTLNNTNGNNNNNGFGRRLWN</sequence>
<evidence type="ECO:0000256" key="5">
    <source>
        <dbReference type="ARBA" id="ARBA00023016"/>
    </source>
</evidence>
<reference evidence="9 10" key="1">
    <citation type="submission" date="2013-02" db="EMBL/GenBank/DDBJ databases">
        <title>Genome sequence of Candida maltosa Xu316, a potential industrial strain for xylitol and ethanol production.</title>
        <authorList>
            <person name="Yu J."/>
            <person name="Wang Q."/>
            <person name="Geng X."/>
            <person name="Bao W."/>
            <person name="He P."/>
            <person name="Cai J."/>
        </authorList>
    </citation>
    <scope>NUCLEOTIDE SEQUENCE [LARGE SCALE GENOMIC DNA]</scope>
    <source>
        <strain evidence="10">Xu316</strain>
    </source>
</reference>
<proteinExistence type="inferred from homology"/>
<evidence type="ECO:0000256" key="8">
    <source>
        <dbReference type="SAM" id="MobiDB-lite"/>
    </source>
</evidence>
<organism evidence="9 10">
    <name type="scientific">Candida maltosa (strain Xu316)</name>
    <name type="common">Yeast</name>
    <dbReference type="NCBI Taxonomy" id="1245528"/>
    <lineage>
        <taxon>Eukaryota</taxon>
        <taxon>Fungi</taxon>
        <taxon>Dikarya</taxon>
        <taxon>Ascomycota</taxon>
        <taxon>Saccharomycotina</taxon>
        <taxon>Pichiomycetes</taxon>
        <taxon>Debaryomycetaceae</taxon>
        <taxon>Candida/Lodderomyces clade</taxon>
        <taxon>Candida</taxon>
    </lineage>
</organism>
<evidence type="ECO:0000256" key="4">
    <source>
        <dbReference type="ARBA" id="ARBA00022490"/>
    </source>
</evidence>
<feature type="region of interest" description="Disordered" evidence="8">
    <location>
        <begin position="1372"/>
        <end position="1392"/>
    </location>
</feature>
<dbReference type="GO" id="GO:0005737">
    <property type="term" value="C:cytoplasm"/>
    <property type="evidence" value="ECO:0007669"/>
    <property type="project" value="UniProtKB-SubCell"/>
</dbReference>
<evidence type="ECO:0000256" key="2">
    <source>
        <dbReference type="ARBA" id="ARBA00007112"/>
    </source>
</evidence>
<name>M3J590_CANMX</name>
<evidence type="ECO:0000256" key="1">
    <source>
        <dbReference type="ARBA" id="ARBA00004496"/>
    </source>
</evidence>
<feature type="compositionally biased region" description="Low complexity" evidence="8">
    <location>
        <begin position="26"/>
        <end position="45"/>
    </location>
</feature>
<feature type="region of interest" description="Disordered" evidence="8">
    <location>
        <begin position="1303"/>
        <end position="1325"/>
    </location>
</feature>
<feature type="compositionally biased region" description="Low complexity" evidence="8">
    <location>
        <begin position="214"/>
        <end position="239"/>
    </location>
</feature>
<feature type="region of interest" description="Disordered" evidence="8">
    <location>
        <begin position="213"/>
        <end position="248"/>
    </location>
</feature>
<gene>
    <name evidence="9" type="ORF">G210_2485</name>
</gene>
<evidence type="ECO:0000313" key="9">
    <source>
        <dbReference type="EMBL" id="EMG47208.1"/>
    </source>
</evidence>